<dbReference type="Pfam" id="PF13439">
    <property type="entry name" value="Glyco_transf_4"/>
    <property type="match status" value="1"/>
</dbReference>
<feature type="domain" description="Glycosyl transferase family 1" evidence="13">
    <location>
        <begin position="333"/>
        <end position="427"/>
    </location>
</feature>
<dbReference type="Pfam" id="PF00534">
    <property type="entry name" value="Glycos_transf_1"/>
    <property type="match status" value="1"/>
</dbReference>
<organism evidence="15 16">
    <name type="scientific">Hypsizygus marmoreus</name>
    <name type="common">White beech mushroom</name>
    <name type="synonym">Agaricus marmoreus</name>
    <dbReference type="NCBI Taxonomy" id="39966"/>
    <lineage>
        <taxon>Eukaryota</taxon>
        <taxon>Fungi</taxon>
        <taxon>Dikarya</taxon>
        <taxon>Basidiomycota</taxon>
        <taxon>Agaricomycotina</taxon>
        <taxon>Agaricomycetes</taxon>
        <taxon>Agaricomycetidae</taxon>
        <taxon>Agaricales</taxon>
        <taxon>Tricholomatineae</taxon>
        <taxon>Lyophyllaceae</taxon>
        <taxon>Hypsizygus</taxon>
    </lineage>
</organism>
<dbReference type="UniPathway" id="UPA00378"/>
<dbReference type="STRING" id="39966.A0A369JBA3"/>
<keyword evidence="6 12" id="KW-0812">Transmembrane</keyword>
<dbReference type="GO" id="GO:0005789">
    <property type="term" value="C:endoplasmic reticulum membrane"/>
    <property type="evidence" value="ECO:0007669"/>
    <property type="project" value="UniProtKB-SubCell"/>
</dbReference>
<dbReference type="Proteomes" id="UP000076154">
    <property type="component" value="Unassembled WGS sequence"/>
</dbReference>
<dbReference type="InterPro" id="IPR028098">
    <property type="entry name" value="Glyco_trans_4-like_N"/>
</dbReference>
<feature type="domain" description="Glycosyltransferase subfamily 4-like N-terminal" evidence="14">
    <location>
        <begin position="18"/>
        <end position="206"/>
    </location>
</feature>
<keyword evidence="5 12" id="KW-0808">Transferase</keyword>
<proteinExistence type="inferred from homology"/>
<keyword evidence="16" id="KW-1185">Reference proteome</keyword>
<evidence type="ECO:0000256" key="1">
    <source>
        <dbReference type="ARBA" id="ARBA00003142"/>
    </source>
</evidence>
<dbReference type="EC" id="2.4.1.132" evidence="12"/>
<evidence type="ECO:0000256" key="4">
    <source>
        <dbReference type="ARBA" id="ARBA00022676"/>
    </source>
</evidence>
<comment type="similarity">
    <text evidence="12">Belongs to the glycosyltransferase group 1 family.</text>
</comment>
<keyword evidence="4 12" id="KW-0328">Glycosyltransferase</keyword>
<dbReference type="AlphaFoldDB" id="A0A369JBA3"/>
<evidence type="ECO:0000256" key="2">
    <source>
        <dbReference type="ARBA" id="ARBA00004586"/>
    </source>
</evidence>
<dbReference type="EC" id="2.4.1.257" evidence="12"/>
<name>A0A369JBA3_HYPMA</name>
<comment type="caution">
    <text evidence="15">The sequence shown here is derived from an EMBL/GenBank/DDBJ whole genome shotgun (WGS) entry which is preliminary data.</text>
</comment>
<dbReference type="InterPro" id="IPR027054">
    <property type="entry name" value="ALG2"/>
</dbReference>
<dbReference type="FunCoup" id="A0A369JBA3">
    <property type="interactions" value="458"/>
</dbReference>
<sequence length="484" mass="53972">MPNQKSLRVAFIHPDLGIGGAERLVVDAALGLQERGHSVDIYTSHHDPNHCFEETKDGSLRVHHVIPPFPRSFKGKFHIFFAHARQLHLTAHLLRPGSPKYDVYFVDQLSTCIPFLRTLGNTRVVFYCHFPDKLLANGEFTEGKLTKKQPSLLKWLYRYPMDWLEEVTTRQADVILANSKFTGRVFKAHFKSIKQTPRVVYPGINIAAYESDVDPSDPDIISVTSEFPTLLSLNRFEKKKNAALAIESFAALRSKYSAPTISQNMRLVLAGGYDPRLEDNMLTLYSLIDLVKSFNLTYNVITPASTKTQVKIPPLNVTRRNPDVLFLLNFTTSQRTALLSNPSTIALLYTPANEHFGIGPVEAMGCGVPVLACDSGGPTESILDDPPEGRTGWLRKPDPDVWADALVEIISMNEAERQALSRRAKERARALFGMDAMARGLEEALVEAVGMGEISRFALNAWLMFVGFLIAYFIGPLVLPSSTN</sequence>
<dbReference type="GO" id="GO:0102704">
    <property type="term" value="F:GDP-Man:Man(2)GlcNAc(2)-PP-Dol alpha-1,6-mannosyltransferase activity"/>
    <property type="evidence" value="ECO:0007669"/>
    <property type="project" value="UniProtKB-UniRule"/>
</dbReference>
<dbReference type="PANTHER" id="PTHR45918:SF1">
    <property type="entry name" value="ALPHA-1,3_1,6-MANNOSYLTRANSFERASE ALG2"/>
    <property type="match status" value="1"/>
</dbReference>
<evidence type="ECO:0000259" key="14">
    <source>
        <dbReference type="Pfam" id="PF13439"/>
    </source>
</evidence>
<comment type="catalytic activity">
    <reaction evidence="11 12">
        <text>an alpha-D-Man-(1-&gt;3)-beta-D-Man-(1-&gt;4)-beta-D-GlcNAc-(1-&gt;4)-alpha-D-GlcNAc-diphospho-di-trans,poly-cis-dolichol + GDP-alpha-D-mannose = an alpha-D-Man-(1-&gt;3)-[alpha-D-Man-(1-&gt;6)]-beta-D-Man-(1-&gt;4)-beta-D-GlcNAc-(1-&gt;4)-alpha-D-GlcNAc-diphospho-di-trans,poly-cis-dolichol + GDP + H(+)</text>
        <dbReference type="Rhea" id="RHEA:29519"/>
        <dbReference type="Rhea" id="RHEA-COMP:19513"/>
        <dbReference type="Rhea" id="RHEA-COMP:19515"/>
        <dbReference type="ChEBI" id="CHEBI:15378"/>
        <dbReference type="ChEBI" id="CHEBI:57527"/>
        <dbReference type="ChEBI" id="CHEBI:58189"/>
        <dbReference type="ChEBI" id="CHEBI:132510"/>
        <dbReference type="ChEBI" id="CHEBI:132511"/>
        <dbReference type="EC" id="2.4.1.257"/>
    </reaction>
    <physiologicalReaction direction="left-to-right" evidence="11 12">
        <dbReference type="Rhea" id="RHEA:29520"/>
    </physiologicalReaction>
</comment>
<keyword evidence="7 12" id="KW-0256">Endoplasmic reticulum</keyword>
<comment type="pathway">
    <text evidence="3 12">Protein modification; protein glycosylation.</text>
</comment>
<gene>
    <name evidence="15" type="primary">ALG2</name>
    <name evidence="15" type="ORF">Hypma_013659</name>
</gene>
<accession>A0A369JBA3</accession>
<comment type="subcellular location">
    <subcellularLocation>
        <location evidence="2 12">Endoplasmic reticulum membrane</location>
    </subcellularLocation>
</comment>
<evidence type="ECO:0000313" key="16">
    <source>
        <dbReference type="Proteomes" id="UP000076154"/>
    </source>
</evidence>
<evidence type="ECO:0000256" key="12">
    <source>
        <dbReference type="RuleBase" id="RU367136"/>
    </source>
</evidence>
<evidence type="ECO:0000259" key="13">
    <source>
        <dbReference type="Pfam" id="PF00534"/>
    </source>
</evidence>
<dbReference type="PANTHER" id="PTHR45918">
    <property type="entry name" value="ALPHA-1,3/1,6-MANNOSYLTRANSFERASE ALG2"/>
    <property type="match status" value="1"/>
</dbReference>
<dbReference type="InParanoid" id="A0A369JBA3"/>
<dbReference type="Gene3D" id="3.40.50.2000">
    <property type="entry name" value="Glycogen Phosphorylase B"/>
    <property type="match status" value="2"/>
</dbReference>
<evidence type="ECO:0000313" key="15">
    <source>
        <dbReference type="EMBL" id="RDB19381.1"/>
    </source>
</evidence>
<evidence type="ECO:0000256" key="8">
    <source>
        <dbReference type="ARBA" id="ARBA00022989"/>
    </source>
</evidence>
<keyword evidence="9 12" id="KW-0472">Membrane</keyword>
<evidence type="ECO:0000256" key="3">
    <source>
        <dbReference type="ARBA" id="ARBA00004922"/>
    </source>
</evidence>
<comment type="function">
    <text evidence="1 12">Mannosylates Man(2)GlcNAc(2)-dolichol diphosphate and Man(1)GlcNAc(2)-dolichol diphosphate to form Man(3)GlcNAc(2)-dolichol diphosphate.</text>
</comment>
<dbReference type="SUPFAM" id="SSF53756">
    <property type="entry name" value="UDP-Glycosyltransferase/glycogen phosphorylase"/>
    <property type="match status" value="1"/>
</dbReference>
<protein>
    <recommendedName>
        <fullName evidence="12">Alpha-1,3/1,6-mannosyltransferase ALG2</fullName>
        <ecNumber evidence="12">2.4.1.132</ecNumber>
        <ecNumber evidence="12">2.4.1.257</ecNumber>
    </recommendedName>
    <alternativeName>
        <fullName evidence="12">GDP-Man:Man(1)GlcNAc(2)-PP-Dol alpha-1,3-mannosyltransferase</fullName>
    </alternativeName>
</protein>
<evidence type="ECO:0000256" key="9">
    <source>
        <dbReference type="ARBA" id="ARBA00023136"/>
    </source>
</evidence>
<evidence type="ECO:0000256" key="5">
    <source>
        <dbReference type="ARBA" id="ARBA00022679"/>
    </source>
</evidence>
<evidence type="ECO:0000256" key="6">
    <source>
        <dbReference type="ARBA" id="ARBA00022692"/>
    </source>
</evidence>
<dbReference type="GO" id="GO:0004378">
    <property type="term" value="F:GDP-Man:Man(1)GlcNAc(2)-PP-Dol alpha-1,3-mannosyltransferase activity"/>
    <property type="evidence" value="ECO:0007669"/>
    <property type="project" value="UniProtKB-UniRule"/>
</dbReference>
<dbReference type="EMBL" id="LUEZ02000080">
    <property type="protein sequence ID" value="RDB19381.1"/>
    <property type="molecule type" value="Genomic_DNA"/>
</dbReference>
<evidence type="ECO:0000256" key="10">
    <source>
        <dbReference type="ARBA" id="ARBA00045103"/>
    </source>
</evidence>
<reference evidence="15" key="1">
    <citation type="submission" date="2018-04" db="EMBL/GenBank/DDBJ databases">
        <title>Whole genome sequencing of Hypsizygus marmoreus.</title>
        <authorList>
            <person name="Choi I.-G."/>
            <person name="Min B."/>
            <person name="Kim J.-G."/>
            <person name="Kim S."/>
            <person name="Oh Y.-L."/>
            <person name="Kong W.-S."/>
            <person name="Park H."/>
            <person name="Jeong J."/>
            <person name="Song E.-S."/>
        </authorList>
    </citation>
    <scope>NUCLEOTIDE SEQUENCE [LARGE SCALE GENOMIC DNA]</scope>
    <source>
        <strain evidence="15">51987-8</strain>
    </source>
</reference>
<dbReference type="CDD" id="cd03805">
    <property type="entry name" value="GT4_ALG2-like"/>
    <property type="match status" value="1"/>
</dbReference>
<feature type="transmembrane region" description="Helical" evidence="12">
    <location>
        <begin position="461"/>
        <end position="479"/>
    </location>
</feature>
<evidence type="ECO:0000256" key="11">
    <source>
        <dbReference type="ARBA" id="ARBA00045104"/>
    </source>
</evidence>
<comment type="catalytic activity">
    <reaction evidence="10 12">
        <text>a beta-D-Man-(1-&gt;4)-beta-D-GlcNAc-(1-&gt;4)-alpha-D-GlcNAc-diphospho-di-trans,poly-cis-dolichol + GDP-alpha-D-mannose = an alpha-D-Man-(1-&gt;3)-beta-D-Man-(1-&gt;4)-beta-D-GlcNAc-(1-&gt;4)-alpha-D-GlcNAc-diphospho-di-trans,poly-cis-dolichol + GDP + H(+)</text>
        <dbReference type="Rhea" id="RHEA:29515"/>
        <dbReference type="Rhea" id="RHEA-COMP:19511"/>
        <dbReference type="Rhea" id="RHEA-COMP:19513"/>
        <dbReference type="ChEBI" id="CHEBI:15378"/>
        <dbReference type="ChEBI" id="CHEBI:57527"/>
        <dbReference type="ChEBI" id="CHEBI:58189"/>
        <dbReference type="ChEBI" id="CHEBI:58472"/>
        <dbReference type="ChEBI" id="CHEBI:132510"/>
        <dbReference type="EC" id="2.4.1.132"/>
    </reaction>
    <physiologicalReaction direction="left-to-right" evidence="10 12">
        <dbReference type="Rhea" id="RHEA:29516"/>
    </physiologicalReaction>
</comment>
<dbReference type="InterPro" id="IPR001296">
    <property type="entry name" value="Glyco_trans_1"/>
</dbReference>
<dbReference type="OrthoDB" id="448893at2759"/>
<keyword evidence="8 12" id="KW-1133">Transmembrane helix</keyword>
<evidence type="ECO:0000256" key="7">
    <source>
        <dbReference type="ARBA" id="ARBA00022824"/>
    </source>
</evidence>